<evidence type="ECO:0000256" key="1">
    <source>
        <dbReference type="ARBA" id="ARBA00022448"/>
    </source>
</evidence>
<dbReference type="AlphaFoldDB" id="A0A218VU80"/>
<dbReference type="EMBL" id="MTKT01005880">
    <property type="protein sequence ID" value="OWM63748.1"/>
    <property type="molecule type" value="Genomic_DNA"/>
</dbReference>
<dbReference type="PANTHER" id="PTHR46739:SF3">
    <property type="entry name" value="AQUAPORIN SIP1-1"/>
    <property type="match status" value="1"/>
</dbReference>
<accession>A0A218VU80</accession>
<name>A0A218VU80_PUNGR</name>
<protein>
    <submittedName>
        <fullName evidence="5">Uncharacterized protein</fullName>
    </submittedName>
</protein>
<evidence type="ECO:0000256" key="2">
    <source>
        <dbReference type="ARBA" id="ARBA00022737"/>
    </source>
</evidence>
<keyword evidence="2" id="KW-0677">Repeat</keyword>
<keyword evidence="4" id="KW-1133">Transmembrane helix</keyword>
<sequence>MGAVKLAVADGVMTFEWVFCVSTLGAATTIIASLFELNQDVLPWASLAITTALVFVLVTVFEVIGGPLGEASFNHTATTSFYANLWGPLDGNSLGRTEGKGRRNNGGGGGGR</sequence>
<evidence type="ECO:0000313" key="8">
    <source>
        <dbReference type="Proteomes" id="UP000233551"/>
    </source>
</evidence>
<reference evidence="6 8" key="3">
    <citation type="submission" date="2017-11" db="EMBL/GenBank/DDBJ databases">
        <title>De-novo sequencing of pomegranate (Punica granatum L.) genome.</title>
        <authorList>
            <person name="Akparov Z."/>
            <person name="Amiraslanov A."/>
            <person name="Hajiyeva S."/>
            <person name="Abbasov M."/>
            <person name="Kaur K."/>
            <person name="Hamwieh A."/>
            <person name="Solovyev V."/>
            <person name="Salamov A."/>
            <person name="Braich B."/>
            <person name="Kosarev P."/>
            <person name="Mahmoud A."/>
            <person name="Hajiyev E."/>
            <person name="Babayeva S."/>
            <person name="Izzatullayeva V."/>
            <person name="Mammadov A."/>
            <person name="Mammadov A."/>
            <person name="Sharifova S."/>
            <person name="Ojaghi J."/>
            <person name="Eynullazada K."/>
            <person name="Bayramov B."/>
            <person name="Abdulazimova A."/>
            <person name="Shahmuradov I."/>
        </authorList>
    </citation>
    <scope>NUCLEOTIDE SEQUENCE [LARGE SCALE GENOMIC DNA]</scope>
    <source>
        <strain evidence="6">AG2017</strain>
        <strain evidence="8">cv. AG2017</strain>
        <tissue evidence="6">Leaf</tissue>
    </source>
</reference>
<dbReference type="EMBL" id="PGOL01000181">
    <property type="protein sequence ID" value="PKI75218.1"/>
    <property type="molecule type" value="Genomic_DNA"/>
</dbReference>
<dbReference type="Proteomes" id="UP000197138">
    <property type="component" value="Unassembled WGS sequence"/>
</dbReference>
<evidence type="ECO:0000256" key="3">
    <source>
        <dbReference type="SAM" id="MobiDB-lite"/>
    </source>
</evidence>
<gene>
    <name evidence="5" type="ORF">CDL15_Pgr006010</name>
    <name evidence="6" type="ORF">CRG98_004369</name>
</gene>
<dbReference type="GO" id="GO:0015250">
    <property type="term" value="F:water channel activity"/>
    <property type="evidence" value="ECO:0007669"/>
    <property type="project" value="InterPro"/>
</dbReference>
<dbReference type="InterPro" id="IPR044222">
    <property type="entry name" value="SIP1-1/2-like"/>
</dbReference>
<feature type="region of interest" description="Disordered" evidence="3">
    <location>
        <begin position="89"/>
        <end position="112"/>
    </location>
</feature>
<keyword evidence="4" id="KW-0472">Membrane</keyword>
<organism evidence="5 7">
    <name type="scientific">Punica granatum</name>
    <name type="common">Pomegranate</name>
    <dbReference type="NCBI Taxonomy" id="22663"/>
    <lineage>
        <taxon>Eukaryota</taxon>
        <taxon>Viridiplantae</taxon>
        <taxon>Streptophyta</taxon>
        <taxon>Embryophyta</taxon>
        <taxon>Tracheophyta</taxon>
        <taxon>Spermatophyta</taxon>
        <taxon>Magnoliopsida</taxon>
        <taxon>eudicotyledons</taxon>
        <taxon>Gunneridae</taxon>
        <taxon>Pentapetalae</taxon>
        <taxon>rosids</taxon>
        <taxon>malvids</taxon>
        <taxon>Myrtales</taxon>
        <taxon>Lythraceae</taxon>
        <taxon>Punica</taxon>
    </lineage>
</organism>
<keyword evidence="4" id="KW-0812">Transmembrane</keyword>
<feature type="transmembrane region" description="Helical" evidence="4">
    <location>
        <begin position="12"/>
        <end position="35"/>
    </location>
</feature>
<dbReference type="PANTHER" id="PTHR46739">
    <property type="entry name" value="AQUAPORIN SIP1-1"/>
    <property type="match status" value="1"/>
</dbReference>
<dbReference type="Proteomes" id="UP000233551">
    <property type="component" value="Unassembled WGS sequence"/>
</dbReference>
<reference evidence="5" key="2">
    <citation type="submission" date="2017-06" db="EMBL/GenBank/DDBJ databases">
        <title>The pomegranate genome and the genomics of punicalagin biosynthesis.</title>
        <authorList>
            <person name="Xu C."/>
        </authorList>
    </citation>
    <scope>NUCLEOTIDE SEQUENCE [LARGE SCALE GENOMIC DNA]</scope>
    <source>
        <tissue evidence="5">Fresh leaf</tissue>
    </source>
</reference>
<evidence type="ECO:0000313" key="6">
    <source>
        <dbReference type="EMBL" id="PKI75218.1"/>
    </source>
</evidence>
<comment type="caution">
    <text evidence="5">The sequence shown here is derived from an EMBL/GenBank/DDBJ whole genome shotgun (WGS) entry which is preliminary data.</text>
</comment>
<evidence type="ECO:0000313" key="7">
    <source>
        <dbReference type="Proteomes" id="UP000197138"/>
    </source>
</evidence>
<feature type="transmembrane region" description="Helical" evidence="4">
    <location>
        <begin position="41"/>
        <end position="64"/>
    </location>
</feature>
<keyword evidence="8" id="KW-1185">Reference proteome</keyword>
<evidence type="ECO:0000256" key="4">
    <source>
        <dbReference type="SAM" id="Phobius"/>
    </source>
</evidence>
<dbReference type="STRING" id="22663.A0A218VU80"/>
<reference evidence="7" key="1">
    <citation type="journal article" date="2017" name="Plant J.">
        <title>The pomegranate (Punica granatum L.) genome and the genomics of punicalagin biosynthesis.</title>
        <authorList>
            <person name="Qin G."/>
            <person name="Xu C."/>
            <person name="Ming R."/>
            <person name="Tang H."/>
            <person name="Guyot R."/>
            <person name="Kramer E.M."/>
            <person name="Hu Y."/>
            <person name="Yi X."/>
            <person name="Qi Y."/>
            <person name="Xu X."/>
            <person name="Gao Z."/>
            <person name="Pan H."/>
            <person name="Jian J."/>
            <person name="Tian Y."/>
            <person name="Yue Z."/>
            <person name="Xu Y."/>
        </authorList>
    </citation>
    <scope>NUCLEOTIDE SEQUENCE [LARGE SCALE GENOMIC DNA]</scope>
    <source>
        <strain evidence="7">cv. Dabenzi</strain>
    </source>
</reference>
<evidence type="ECO:0000313" key="5">
    <source>
        <dbReference type="EMBL" id="OWM63748.1"/>
    </source>
</evidence>
<keyword evidence="1" id="KW-0813">Transport</keyword>
<proteinExistence type="predicted"/>